<dbReference type="PANTHER" id="PTHR23501:SF197">
    <property type="entry name" value="COMD"/>
    <property type="match status" value="1"/>
</dbReference>
<dbReference type="Gene3D" id="1.20.1720.10">
    <property type="entry name" value="Multidrug resistance protein D"/>
    <property type="match status" value="1"/>
</dbReference>
<dbReference type="InterPro" id="IPR005829">
    <property type="entry name" value="Sugar_transporter_CS"/>
</dbReference>
<evidence type="ECO:0000256" key="7">
    <source>
        <dbReference type="ARBA" id="ARBA00023136"/>
    </source>
</evidence>
<dbReference type="PRINTS" id="PR01036">
    <property type="entry name" value="TCRTETB"/>
</dbReference>
<evidence type="ECO:0000256" key="1">
    <source>
        <dbReference type="ARBA" id="ARBA00004651"/>
    </source>
</evidence>
<sequence length="687" mass="72386">MPSSTAVVERETRLASVETDGRRRNLIFTAVLLGMLLAALDQTIVATALPTVVAELGSPGRQSWVVTSYLLTETIVTVVVGKLGDLYGRKRVFQASVACFVVSSVFCGLAGSMTALVAWRAVQGVGAGGLLVTSMALIAEVIPLRDRARYQGILSSMFSVTSVVGPVIGGLFTDYLSWRWAFWVNLPVGAAVLVVAATAIPALAKAARPVIDYWGILLVGLGVTGLTLATTWGGSTYPWGSPTIVGLFAGSAAALVLFVWVEARTAQPVLPPRLFRDPVFSVCCALAFTVGFAMLGTLTFMPTFMQFVDGAEPTTSGLRTLPMVLGMVFTSTAVGSFVGRTGRYKVFPVAGMAVMTVAFLALSKMDGTSPHRIYYQSAILLVLGVGIGLSMQVLTVVVQNTVQFADLGSATSGVTFFRTIGSSFGAAVFGTLFHAFLSARTPAALAASGAPAEAAESPRILHQLPVEQARPIVAAYAQSLDLVFLCAAPVAVLGFLLALLLKEKPLVQSNSPAVEFGEGFGVPSGSTPEKQLEVAVSWQLRNTHGVRMRHLAQTPGIGLGVAGVWGLLRLSRAIQVFGRATLSGIAGKHQLPPEVLVPVFDALVASGDVVRAGDELSFTPAGAAKAELLVKRQGEFLMAKLAECTGYEARADRDQVDAALRSIARRWLIEEADWKPEADEPALAGSR</sequence>
<keyword evidence="6 8" id="KW-1133">Transmembrane helix</keyword>
<reference evidence="10 11" key="1">
    <citation type="journal article" date="2011" name="Stand. Genomic Sci.">
        <title>High quality draft genome sequence of Segniliparus rugosus CDC 945(T)= (ATCC BAA-974(T)).</title>
        <authorList>
            <person name="Earl A.M."/>
            <person name="Desjardins C.A."/>
            <person name="Fitzgerald M.G."/>
            <person name="Arachchi H.M."/>
            <person name="Zeng Q."/>
            <person name="Mehta T."/>
            <person name="Griggs A."/>
            <person name="Birren B.W."/>
            <person name="Toney N.C."/>
            <person name="Carr J."/>
            <person name="Posey J."/>
            <person name="Butler W.R."/>
        </authorList>
    </citation>
    <scope>NUCLEOTIDE SEQUENCE [LARGE SCALE GENOMIC DNA]</scope>
    <source>
        <strain evidence="11">ATCC BAA-974 / DSM 45345 / CCUG 50838 / CIP 108380 / JCM 13579 / CDC 945</strain>
    </source>
</reference>
<dbReference type="AlphaFoldDB" id="E5XRE1"/>
<evidence type="ECO:0000256" key="3">
    <source>
        <dbReference type="ARBA" id="ARBA00022448"/>
    </source>
</evidence>
<dbReference type="Gene3D" id="1.20.1250.20">
    <property type="entry name" value="MFS general substrate transporter like domains"/>
    <property type="match status" value="1"/>
</dbReference>
<dbReference type="STRING" id="679197.HMPREF9336_02063"/>
<dbReference type="GO" id="GO:0022857">
    <property type="term" value="F:transmembrane transporter activity"/>
    <property type="evidence" value="ECO:0007669"/>
    <property type="project" value="InterPro"/>
</dbReference>
<feature type="transmembrane region" description="Helical" evidence="8">
    <location>
        <begin position="482"/>
        <end position="501"/>
    </location>
</feature>
<dbReference type="PROSITE" id="PS00217">
    <property type="entry name" value="SUGAR_TRANSPORT_2"/>
    <property type="match status" value="1"/>
</dbReference>
<evidence type="ECO:0000256" key="2">
    <source>
        <dbReference type="ARBA" id="ARBA00007520"/>
    </source>
</evidence>
<feature type="transmembrane region" description="Helical" evidence="8">
    <location>
        <begin position="95"/>
        <end position="119"/>
    </location>
</feature>
<comment type="caution">
    <text evidence="10">The sequence shown here is derived from an EMBL/GenBank/DDBJ whole genome shotgun (WGS) entry which is preliminary data.</text>
</comment>
<evidence type="ECO:0000313" key="10">
    <source>
        <dbReference type="EMBL" id="EFV13074.1"/>
    </source>
</evidence>
<gene>
    <name evidence="10" type="ORF">HMPREF9336_02063</name>
</gene>
<dbReference type="PANTHER" id="PTHR23501">
    <property type="entry name" value="MAJOR FACILITATOR SUPERFAMILY"/>
    <property type="match status" value="1"/>
</dbReference>
<feature type="transmembrane region" description="Helical" evidence="8">
    <location>
        <begin position="211"/>
        <end position="233"/>
    </location>
</feature>
<feature type="transmembrane region" description="Helical" evidence="8">
    <location>
        <begin position="239"/>
        <end position="259"/>
    </location>
</feature>
<evidence type="ECO:0000256" key="6">
    <source>
        <dbReference type="ARBA" id="ARBA00022989"/>
    </source>
</evidence>
<feature type="transmembrane region" description="Helical" evidence="8">
    <location>
        <begin position="321"/>
        <end position="339"/>
    </location>
</feature>
<evidence type="ECO:0000313" key="11">
    <source>
        <dbReference type="Proteomes" id="UP000004816"/>
    </source>
</evidence>
<feature type="transmembrane region" description="Helical" evidence="8">
    <location>
        <begin position="279"/>
        <end position="301"/>
    </location>
</feature>
<evidence type="ECO:0000256" key="8">
    <source>
        <dbReference type="SAM" id="Phobius"/>
    </source>
</evidence>
<evidence type="ECO:0000259" key="9">
    <source>
        <dbReference type="PROSITE" id="PS50850"/>
    </source>
</evidence>
<feature type="transmembrane region" description="Helical" evidence="8">
    <location>
        <begin position="346"/>
        <end position="362"/>
    </location>
</feature>
<feature type="transmembrane region" description="Helical" evidence="8">
    <location>
        <begin position="26"/>
        <end position="52"/>
    </location>
</feature>
<comment type="subcellular location">
    <subcellularLocation>
        <location evidence="1">Cell membrane</location>
        <topology evidence="1">Multi-pass membrane protein</topology>
    </subcellularLocation>
</comment>
<feature type="transmembrane region" description="Helical" evidence="8">
    <location>
        <begin position="156"/>
        <end position="176"/>
    </location>
</feature>
<proteinExistence type="inferred from homology"/>
<dbReference type="eggNOG" id="COG0477">
    <property type="taxonomic scope" value="Bacteria"/>
</dbReference>
<dbReference type="Proteomes" id="UP000004816">
    <property type="component" value="Unassembled WGS sequence"/>
</dbReference>
<keyword evidence="5 8" id="KW-0812">Transmembrane</keyword>
<feature type="domain" description="Major facilitator superfamily (MFS) profile" evidence="9">
    <location>
        <begin position="27"/>
        <end position="506"/>
    </location>
</feature>
<dbReference type="FunFam" id="1.20.1720.10:FF:000004">
    <property type="entry name" value="EmrB/QacA family drug resistance transporter"/>
    <property type="match status" value="1"/>
</dbReference>
<dbReference type="SUPFAM" id="SSF103473">
    <property type="entry name" value="MFS general substrate transporter"/>
    <property type="match status" value="1"/>
</dbReference>
<keyword evidence="11" id="KW-1185">Reference proteome</keyword>
<dbReference type="RefSeq" id="WP_007470087.1">
    <property type="nucleotide sequence ID" value="NZ_KI391953.1"/>
</dbReference>
<feature type="transmembrane region" description="Helical" evidence="8">
    <location>
        <begin position="374"/>
        <end position="398"/>
    </location>
</feature>
<feature type="transmembrane region" description="Helical" evidence="8">
    <location>
        <begin position="419"/>
        <end position="437"/>
    </location>
</feature>
<dbReference type="EMBL" id="ACZI02000002">
    <property type="protein sequence ID" value="EFV13074.1"/>
    <property type="molecule type" value="Genomic_DNA"/>
</dbReference>
<keyword evidence="7 8" id="KW-0472">Membrane</keyword>
<dbReference type="OrthoDB" id="7375466at2"/>
<dbReference type="InterPro" id="IPR036259">
    <property type="entry name" value="MFS_trans_sf"/>
</dbReference>
<feature type="transmembrane region" description="Helical" evidence="8">
    <location>
        <begin position="64"/>
        <end position="83"/>
    </location>
</feature>
<evidence type="ECO:0000256" key="4">
    <source>
        <dbReference type="ARBA" id="ARBA00022475"/>
    </source>
</evidence>
<comment type="similarity">
    <text evidence="2">Belongs to the major facilitator superfamily. TCR/Tet family.</text>
</comment>
<dbReference type="GO" id="GO:0005886">
    <property type="term" value="C:plasma membrane"/>
    <property type="evidence" value="ECO:0007669"/>
    <property type="project" value="UniProtKB-SubCell"/>
</dbReference>
<accession>E5XRE1</accession>
<name>E5XRE1_SEGRC</name>
<dbReference type="CDD" id="cd17502">
    <property type="entry name" value="MFS_Azr1_MDR_like"/>
    <property type="match status" value="1"/>
</dbReference>
<keyword evidence="4" id="KW-1003">Cell membrane</keyword>
<keyword evidence="3" id="KW-0813">Transport</keyword>
<protein>
    <submittedName>
        <fullName evidence="10">Drug:H+ antiporter-2 (14 Spanner) (DHA2) family drug resistance MFS transporter</fullName>
    </submittedName>
</protein>
<dbReference type="PROSITE" id="PS50850">
    <property type="entry name" value="MFS"/>
    <property type="match status" value="1"/>
</dbReference>
<dbReference type="HOGENOM" id="CLU_000960_2_4_11"/>
<evidence type="ECO:0000256" key="5">
    <source>
        <dbReference type="ARBA" id="ARBA00022692"/>
    </source>
</evidence>
<feature type="transmembrane region" description="Helical" evidence="8">
    <location>
        <begin position="182"/>
        <end position="204"/>
    </location>
</feature>
<feature type="transmembrane region" description="Helical" evidence="8">
    <location>
        <begin position="125"/>
        <end position="144"/>
    </location>
</feature>
<organism evidence="10 11">
    <name type="scientific">Segniliparus rugosus (strain ATCC BAA-974 / DSM 45345 / CCUG 50838 / CIP 108380 / JCM 13579 / CDC 945)</name>
    <dbReference type="NCBI Taxonomy" id="679197"/>
    <lineage>
        <taxon>Bacteria</taxon>
        <taxon>Bacillati</taxon>
        <taxon>Actinomycetota</taxon>
        <taxon>Actinomycetes</taxon>
        <taxon>Mycobacteriales</taxon>
        <taxon>Segniliparaceae</taxon>
        <taxon>Segniliparus</taxon>
    </lineage>
</organism>
<dbReference type="Pfam" id="PF07690">
    <property type="entry name" value="MFS_1"/>
    <property type="match status" value="1"/>
</dbReference>
<dbReference type="InterPro" id="IPR011701">
    <property type="entry name" value="MFS"/>
</dbReference>
<dbReference type="InterPro" id="IPR020846">
    <property type="entry name" value="MFS_dom"/>
</dbReference>